<dbReference type="EMBL" id="CP063194">
    <property type="protein sequence ID" value="WCZ38222.1"/>
    <property type="molecule type" value="Genomic_DNA"/>
</dbReference>
<evidence type="ECO:0000313" key="1">
    <source>
        <dbReference type="EMBL" id="WCZ38222.1"/>
    </source>
</evidence>
<proteinExistence type="predicted"/>
<gene>
    <name evidence="1" type="ORF">CJEDD_03005</name>
</gene>
<sequence>MTVILNDHDRIRLAPGVRPFLRAPTIVQFGADATRTGMITTPAARELVPVLQGLARPKTLRRAVEAAASVVGPDAAHSLIDDLVSYRILVPVRSPAVLTVGHGELAAQVRTGLELAGLEVRAPLRGEALARFVLRQEPTLPLIAVNCAALLDDVNALASNRSGAIVPVTQVDARVFVGPVAAPGGPCPVCARHYHLDRDPNWNIVVERAPLAADTEAVSLAAGAAAAVLVARKLAGVPDPPGVGTGPVGPGHLVTVDPYGQVPVRAETLPPHPDCPSCY</sequence>
<accession>A0ABY7UHY5</accession>
<protein>
    <recommendedName>
        <fullName evidence="3">Bacteriocin biosynthesis cyclodehydratase domain-containing protein</fullName>
    </recommendedName>
</protein>
<dbReference type="Gene3D" id="3.40.50.720">
    <property type="entry name" value="NAD(P)-binding Rossmann-like Domain"/>
    <property type="match status" value="1"/>
</dbReference>
<reference evidence="1 2" key="1">
    <citation type="submission" date="2020-10" db="EMBL/GenBank/DDBJ databases">
        <title>Complete genome sequence of Corynebacterium jeddahense DSM 45997, type strain of Corynebacterium jeddahense.</title>
        <authorList>
            <person name="Busche T."/>
            <person name="Kalinowski J."/>
            <person name="Ruckert C."/>
        </authorList>
    </citation>
    <scope>NUCLEOTIDE SEQUENCE [LARGE SCALE GENOMIC DNA]</scope>
    <source>
        <strain evidence="1 2">DSM 45997</strain>
    </source>
</reference>
<organism evidence="1 2">
    <name type="scientific">Corynebacterium jeddahense</name>
    <dbReference type="NCBI Taxonomy" id="1414719"/>
    <lineage>
        <taxon>Bacteria</taxon>
        <taxon>Bacillati</taxon>
        <taxon>Actinomycetota</taxon>
        <taxon>Actinomycetes</taxon>
        <taxon>Mycobacteriales</taxon>
        <taxon>Corynebacteriaceae</taxon>
        <taxon>Corynebacterium</taxon>
    </lineage>
</organism>
<keyword evidence="2" id="KW-1185">Reference proteome</keyword>
<evidence type="ECO:0000313" key="2">
    <source>
        <dbReference type="Proteomes" id="UP001218071"/>
    </source>
</evidence>
<dbReference type="RefSeq" id="WP_042408324.1">
    <property type="nucleotide sequence ID" value="NZ_CBYN010000079.1"/>
</dbReference>
<name>A0ABY7UHY5_9CORY</name>
<dbReference type="Proteomes" id="UP001218071">
    <property type="component" value="Chromosome"/>
</dbReference>
<evidence type="ECO:0008006" key="3">
    <source>
        <dbReference type="Google" id="ProtNLM"/>
    </source>
</evidence>